<protein>
    <submittedName>
        <fullName evidence="2">Uncharacterized protein</fullName>
    </submittedName>
</protein>
<sequence length="121" mass="13002">MSHYFGAGGGGNDHAGDDDNDRGDDGTGNGLSDHLNSNTSSPLSYLKVQVNRTSSVQALMGTCSSINIISKQLYDTLNSPIHEHSNDSTVLANGQIISVFGTTRLLISSRFGDRYDMFFIL</sequence>
<dbReference type="EMBL" id="BLXT01004491">
    <property type="protein sequence ID" value="GFO13524.1"/>
    <property type="molecule type" value="Genomic_DNA"/>
</dbReference>
<accession>A0AAV4B4B2</accession>
<dbReference type="Proteomes" id="UP000735302">
    <property type="component" value="Unassembled WGS sequence"/>
</dbReference>
<dbReference type="AlphaFoldDB" id="A0AAV4B4B2"/>
<keyword evidence="3" id="KW-1185">Reference proteome</keyword>
<proteinExistence type="predicted"/>
<organism evidence="2 3">
    <name type="scientific">Plakobranchus ocellatus</name>
    <dbReference type="NCBI Taxonomy" id="259542"/>
    <lineage>
        <taxon>Eukaryota</taxon>
        <taxon>Metazoa</taxon>
        <taxon>Spiralia</taxon>
        <taxon>Lophotrochozoa</taxon>
        <taxon>Mollusca</taxon>
        <taxon>Gastropoda</taxon>
        <taxon>Heterobranchia</taxon>
        <taxon>Euthyneura</taxon>
        <taxon>Panpulmonata</taxon>
        <taxon>Sacoglossa</taxon>
        <taxon>Placobranchoidea</taxon>
        <taxon>Plakobranchidae</taxon>
        <taxon>Plakobranchus</taxon>
    </lineage>
</organism>
<evidence type="ECO:0000313" key="2">
    <source>
        <dbReference type="EMBL" id="GFO13524.1"/>
    </source>
</evidence>
<gene>
    <name evidence="2" type="ORF">PoB_004002900</name>
</gene>
<feature type="region of interest" description="Disordered" evidence="1">
    <location>
        <begin position="1"/>
        <end position="41"/>
    </location>
</feature>
<dbReference type="Gene3D" id="2.40.70.10">
    <property type="entry name" value="Acid Proteases"/>
    <property type="match status" value="1"/>
</dbReference>
<name>A0AAV4B4B2_9GAST</name>
<comment type="caution">
    <text evidence="2">The sequence shown here is derived from an EMBL/GenBank/DDBJ whole genome shotgun (WGS) entry which is preliminary data.</text>
</comment>
<dbReference type="InterPro" id="IPR021109">
    <property type="entry name" value="Peptidase_aspartic_dom_sf"/>
</dbReference>
<reference evidence="2 3" key="1">
    <citation type="journal article" date="2021" name="Elife">
        <title>Chloroplast acquisition without the gene transfer in kleptoplastic sea slugs, Plakobranchus ocellatus.</title>
        <authorList>
            <person name="Maeda T."/>
            <person name="Takahashi S."/>
            <person name="Yoshida T."/>
            <person name="Shimamura S."/>
            <person name="Takaki Y."/>
            <person name="Nagai Y."/>
            <person name="Toyoda A."/>
            <person name="Suzuki Y."/>
            <person name="Arimoto A."/>
            <person name="Ishii H."/>
            <person name="Satoh N."/>
            <person name="Nishiyama T."/>
            <person name="Hasebe M."/>
            <person name="Maruyama T."/>
            <person name="Minagawa J."/>
            <person name="Obokata J."/>
            <person name="Shigenobu S."/>
        </authorList>
    </citation>
    <scope>NUCLEOTIDE SEQUENCE [LARGE SCALE GENOMIC DNA]</scope>
</reference>
<feature type="compositionally biased region" description="Gly residues" evidence="1">
    <location>
        <begin position="1"/>
        <end position="13"/>
    </location>
</feature>
<evidence type="ECO:0000256" key="1">
    <source>
        <dbReference type="SAM" id="MobiDB-lite"/>
    </source>
</evidence>
<evidence type="ECO:0000313" key="3">
    <source>
        <dbReference type="Proteomes" id="UP000735302"/>
    </source>
</evidence>